<dbReference type="EMBL" id="RXGB01001669">
    <property type="protein sequence ID" value="TMW98003.1"/>
    <property type="molecule type" value="Genomic_DNA"/>
</dbReference>
<proteinExistence type="predicted"/>
<gene>
    <name evidence="1" type="ORF">EJD97_004651</name>
</gene>
<evidence type="ECO:0000313" key="1">
    <source>
        <dbReference type="EMBL" id="TMW98003.1"/>
    </source>
</evidence>
<evidence type="ECO:0008006" key="2">
    <source>
        <dbReference type="Google" id="ProtNLM"/>
    </source>
</evidence>
<protein>
    <recommendedName>
        <fullName evidence="2">MBD domain-containing protein</fullName>
    </recommendedName>
</protein>
<dbReference type="AlphaFoldDB" id="A0A6N2C0R0"/>
<accession>A0A6N2C0R0</accession>
<reference evidence="1" key="1">
    <citation type="submission" date="2019-05" db="EMBL/GenBank/DDBJ databases">
        <title>The de novo reference genome and transcriptome assemblies of the wild tomato species Solanum chilense.</title>
        <authorList>
            <person name="Stam R."/>
            <person name="Nosenko T."/>
            <person name="Hoerger A.C."/>
            <person name="Stephan W."/>
            <person name="Seidel M.A."/>
            <person name="Kuhn J.M.M."/>
            <person name="Haberer G."/>
            <person name="Tellier A."/>
        </authorList>
    </citation>
    <scope>NUCLEOTIDE SEQUENCE</scope>
    <source>
        <tissue evidence="1">Mature leaves</tissue>
    </source>
</reference>
<organism evidence="1">
    <name type="scientific">Solanum chilense</name>
    <name type="common">Tomato</name>
    <name type="synonym">Lycopersicon chilense</name>
    <dbReference type="NCBI Taxonomy" id="4083"/>
    <lineage>
        <taxon>Eukaryota</taxon>
        <taxon>Viridiplantae</taxon>
        <taxon>Streptophyta</taxon>
        <taxon>Embryophyta</taxon>
        <taxon>Tracheophyta</taxon>
        <taxon>Spermatophyta</taxon>
        <taxon>Magnoliopsida</taxon>
        <taxon>eudicotyledons</taxon>
        <taxon>Gunneridae</taxon>
        <taxon>Pentapetalae</taxon>
        <taxon>asterids</taxon>
        <taxon>lamiids</taxon>
        <taxon>Solanales</taxon>
        <taxon>Solanaceae</taxon>
        <taxon>Solanoideae</taxon>
        <taxon>Solaneae</taxon>
        <taxon>Solanum</taxon>
        <taxon>Solanum subgen. Lycopersicon</taxon>
    </lineage>
</organism>
<sequence length="377" mass="43266">MDNQSNIHGDEDTMLMDVPISDITPQKSEVDDLENMSTHFEVDVEDAIAAIPISSVPPQDDIVEYKVGDDDATLWEVPIYFFAPQESENDAIEIMDKHYKVDRRDAIMAIPISSIAPQAGVFLNMDKHDQMDGDENETSTEVPISFISLKKAKVDDLQDMDKQEDRIDADEDATLTKVPISFITLEKAKVDVLQNEMIPKNMHYMHTHTFEQRRQNWIIKNFSRPSGLIIDYVYHHLDTNKKFRSLIEVYKFLVYGEVPEITKKLRENEKPSQVRRKPHGKRLVNKYVVGTCTEPCSGIYIKNRGEVNYLSERDIPSNIEKKRKRGNEDLYGHQQVNLGDNATHVNSGDVALSTAVHSFLYLWDFKLIPEAHNENIS</sequence>
<comment type="caution">
    <text evidence="1">The sequence shown here is derived from an EMBL/GenBank/DDBJ whole genome shotgun (WGS) entry which is preliminary data.</text>
</comment>
<name>A0A6N2C0R0_SOLCI</name>